<evidence type="ECO:0000313" key="3">
    <source>
        <dbReference type="Proteomes" id="UP000288587"/>
    </source>
</evidence>
<dbReference type="InterPro" id="IPR036188">
    <property type="entry name" value="FAD/NAD-bd_sf"/>
</dbReference>
<dbReference type="InterPro" id="IPR038732">
    <property type="entry name" value="HpyO/CreE_NAD-binding"/>
</dbReference>
<dbReference type="AlphaFoldDB" id="A0A437LAN8"/>
<name>A0A437LAN8_9BURK</name>
<keyword evidence="3" id="KW-1185">Reference proteome</keyword>
<dbReference type="EMBL" id="SACM01000006">
    <property type="protein sequence ID" value="RVT82424.1"/>
    <property type="molecule type" value="Genomic_DNA"/>
</dbReference>
<dbReference type="Gene3D" id="3.50.50.60">
    <property type="entry name" value="FAD/NAD(P)-binding domain"/>
    <property type="match status" value="1"/>
</dbReference>
<dbReference type="Proteomes" id="UP000288587">
    <property type="component" value="Unassembled WGS sequence"/>
</dbReference>
<organism evidence="2 3">
    <name type="scientific">Inhella crocodyli</name>
    <dbReference type="NCBI Taxonomy" id="2499851"/>
    <lineage>
        <taxon>Bacteria</taxon>
        <taxon>Pseudomonadati</taxon>
        <taxon>Pseudomonadota</taxon>
        <taxon>Betaproteobacteria</taxon>
        <taxon>Burkholderiales</taxon>
        <taxon>Sphaerotilaceae</taxon>
        <taxon>Inhella</taxon>
    </lineage>
</organism>
<dbReference type="Pfam" id="PF13454">
    <property type="entry name" value="NAD_binding_9"/>
    <property type="match status" value="1"/>
</dbReference>
<evidence type="ECO:0000259" key="1">
    <source>
        <dbReference type="Pfam" id="PF13454"/>
    </source>
</evidence>
<dbReference type="SUPFAM" id="SSF51905">
    <property type="entry name" value="FAD/NAD(P)-binding domain"/>
    <property type="match status" value="2"/>
</dbReference>
<reference evidence="2 3" key="1">
    <citation type="submission" date="2019-01" db="EMBL/GenBank/DDBJ databases">
        <authorList>
            <person name="Chen W.-M."/>
        </authorList>
    </citation>
    <scope>NUCLEOTIDE SEQUENCE [LARGE SCALE GENOMIC DNA]</scope>
    <source>
        <strain evidence="2 3">CCP-18</strain>
    </source>
</reference>
<dbReference type="PANTHER" id="PTHR40254:SF1">
    <property type="entry name" value="BLR0577 PROTEIN"/>
    <property type="match status" value="1"/>
</dbReference>
<feature type="domain" description="FAD-dependent urate hydroxylase HpyO/Asp monooxygenase CreE-like FAD/NAD(P)-binding" evidence="1">
    <location>
        <begin position="10"/>
        <end position="157"/>
    </location>
</feature>
<dbReference type="PANTHER" id="PTHR40254">
    <property type="entry name" value="BLR0577 PROTEIN"/>
    <property type="match status" value="1"/>
</dbReference>
<gene>
    <name evidence="2" type="ORF">EOD73_16970</name>
</gene>
<proteinExistence type="predicted"/>
<comment type="caution">
    <text evidence="2">The sequence shown here is derived from an EMBL/GenBank/DDBJ whole genome shotgun (WGS) entry which is preliminary data.</text>
</comment>
<accession>A0A437LAN8</accession>
<protein>
    <submittedName>
        <fullName evidence="2">FAD-dependent oxidoreductase</fullName>
    </submittedName>
</protein>
<dbReference type="OrthoDB" id="101972at2"/>
<sequence>MPLAHEFDVAVVGGGYSGSLTTAHLLLHSALAGRRIALLHGPTRPGRGLAYGTWDDNLLLNVPAGNMSAWDGQPLHFVQHLQRIDPSLHEGSFVSRRLYGDYLEAQLQQARKASAAELQALPLSATAVVPLPGGGFRVATHDGPAVHARRVVLALGHLPPRWPAPWDALPPGQPGLLRADDAAALQALPAQAPVLVLGTGLTAVDLLFQLSSHAPRQVLLLSRRGLLPQAHRNSPQRPTTDATPPWHGADARALLRGLREAAQQRVQAGGDWRDAVNALRPHTPALWQALPLRERARFAARLAPYWDVHRHRLAPVAAHRLAALRDSGQAQVLAGRVLEAAPDAGGWRVGWRARADGAVRALRVAAVVNATGPSTDLAAADDPLLKQLLATGQIAPDPLRLGLALGPDLALLDAQGRAQRDLFYVGPWLRAARWEATAVPELRQHVRNIVNAVASSL</sequence>
<evidence type="ECO:0000313" key="2">
    <source>
        <dbReference type="EMBL" id="RVT82424.1"/>
    </source>
</evidence>
<dbReference type="InterPro" id="IPR052189">
    <property type="entry name" value="L-asp_N-monooxygenase_NS-form"/>
</dbReference>
<dbReference type="RefSeq" id="WP_127684232.1">
    <property type="nucleotide sequence ID" value="NZ_SACM01000006.1"/>
</dbReference>